<dbReference type="PANTHER" id="PTHR31639:SF217">
    <property type="entry name" value="F-BOX DOMAIN-CONTAINING PROTEIN"/>
    <property type="match status" value="1"/>
</dbReference>
<protein>
    <recommendedName>
        <fullName evidence="6">F-box domain-containing protein</fullName>
    </recommendedName>
</protein>
<dbReference type="AlphaFoldDB" id="A0AAF0TAK5"/>
<dbReference type="InterPro" id="IPR055411">
    <property type="entry name" value="LRR_FXL15/At3g58940/PEG3-like"/>
</dbReference>
<sequence length="407" mass="47193">MSTMSEKGQFPSSCGDDGNPESWLIENSFEKKEKIEIECKETSLIDRISQPPDALIVQILSRLSITDAFRTTILSKHWQYFWTSIDNLVYDNKKYCHSDGLIVHKFIFLTDNVLPLLSCSSINKFNLNFVFKSDDGVSYFPKIEKWLEFAVNTKVEDLCLKIGYTNDAIESDQPYSLPEVFCSSSSIVKLKCENCRILDDHVLNWKSLKSLTLGSLFIWDEHIKQIISNCPQLESLNLHRFCGFNHLNMTSPRCKRLQFIDHYHPVEDWYSFEGDCYFEVVASYVEHLTISGNFDNTEIELKDLSSLNHAKLDLSSDEFDSMDENILKDLLVSVRYANELILSSWFIKEYPFLQHEEIIDLLEYDYRTFEENIFKVSLQNLKNVKGELVGISPDRDGWGNNLKNGVH</sequence>
<keyword evidence="5" id="KW-1185">Reference proteome</keyword>
<reference evidence="4" key="1">
    <citation type="submission" date="2023-08" db="EMBL/GenBank/DDBJ databases">
        <title>A de novo genome assembly of Solanum verrucosum Schlechtendal, a Mexican diploid species geographically isolated from the other diploid A-genome species in potato relatives.</title>
        <authorList>
            <person name="Hosaka K."/>
        </authorList>
    </citation>
    <scope>NUCLEOTIDE SEQUENCE</scope>
    <source>
        <tissue evidence="4">Young leaves</tissue>
    </source>
</reference>
<dbReference type="InterPro" id="IPR001810">
    <property type="entry name" value="F-box_dom"/>
</dbReference>
<evidence type="ECO:0000313" key="4">
    <source>
        <dbReference type="EMBL" id="WMV14017.1"/>
    </source>
</evidence>
<dbReference type="Gene3D" id="3.80.10.10">
    <property type="entry name" value="Ribonuclease Inhibitor"/>
    <property type="match status" value="1"/>
</dbReference>
<dbReference type="InterPro" id="IPR032675">
    <property type="entry name" value="LRR_dom_sf"/>
</dbReference>
<feature type="domain" description="F-box/LRR-repeat protein 15/At3g58940/PEG3-like LRR" evidence="3">
    <location>
        <begin position="144"/>
        <end position="262"/>
    </location>
</feature>
<feature type="region of interest" description="Disordered" evidence="1">
    <location>
        <begin position="1"/>
        <end position="21"/>
    </location>
</feature>
<evidence type="ECO:0000259" key="3">
    <source>
        <dbReference type="Pfam" id="PF24758"/>
    </source>
</evidence>
<gene>
    <name evidence="4" type="ORF">MTR67_007402</name>
</gene>
<dbReference type="EMBL" id="CP133613">
    <property type="protein sequence ID" value="WMV14017.1"/>
    <property type="molecule type" value="Genomic_DNA"/>
</dbReference>
<dbReference type="Pfam" id="PF24758">
    <property type="entry name" value="LRR_At5g56370"/>
    <property type="match status" value="1"/>
</dbReference>
<feature type="compositionally biased region" description="Polar residues" evidence="1">
    <location>
        <begin position="1"/>
        <end position="12"/>
    </location>
</feature>
<dbReference type="Proteomes" id="UP001234989">
    <property type="component" value="Chromosome 2"/>
</dbReference>
<dbReference type="Pfam" id="PF00646">
    <property type="entry name" value="F-box"/>
    <property type="match status" value="1"/>
</dbReference>
<accession>A0AAF0TAK5</accession>
<dbReference type="PANTHER" id="PTHR31639">
    <property type="entry name" value="F-BOX PROTEIN-LIKE"/>
    <property type="match status" value="1"/>
</dbReference>
<evidence type="ECO:0000256" key="1">
    <source>
        <dbReference type="SAM" id="MobiDB-lite"/>
    </source>
</evidence>
<proteinExistence type="predicted"/>
<dbReference type="SUPFAM" id="SSF52047">
    <property type="entry name" value="RNI-like"/>
    <property type="match status" value="1"/>
</dbReference>
<dbReference type="InterPro" id="IPR036047">
    <property type="entry name" value="F-box-like_dom_sf"/>
</dbReference>
<feature type="domain" description="F-box" evidence="2">
    <location>
        <begin position="52"/>
        <end position="87"/>
    </location>
</feature>
<dbReference type="SUPFAM" id="SSF81383">
    <property type="entry name" value="F-box domain"/>
    <property type="match status" value="1"/>
</dbReference>
<organism evidence="4 5">
    <name type="scientific">Solanum verrucosum</name>
    <dbReference type="NCBI Taxonomy" id="315347"/>
    <lineage>
        <taxon>Eukaryota</taxon>
        <taxon>Viridiplantae</taxon>
        <taxon>Streptophyta</taxon>
        <taxon>Embryophyta</taxon>
        <taxon>Tracheophyta</taxon>
        <taxon>Spermatophyta</taxon>
        <taxon>Magnoliopsida</taxon>
        <taxon>eudicotyledons</taxon>
        <taxon>Gunneridae</taxon>
        <taxon>Pentapetalae</taxon>
        <taxon>asterids</taxon>
        <taxon>lamiids</taxon>
        <taxon>Solanales</taxon>
        <taxon>Solanaceae</taxon>
        <taxon>Solanoideae</taxon>
        <taxon>Solaneae</taxon>
        <taxon>Solanum</taxon>
    </lineage>
</organism>
<evidence type="ECO:0000259" key="2">
    <source>
        <dbReference type="Pfam" id="PF00646"/>
    </source>
</evidence>
<name>A0AAF0TAK5_SOLVR</name>
<evidence type="ECO:0008006" key="6">
    <source>
        <dbReference type="Google" id="ProtNLM"/>
    </source>
</evidence>
<evidence type="ECO:0000313" key="5">
    <source>
        <dbReference type="Proteomes" id="UP001234989"/>
    </source>
</evidence>